<dbReference type="RefSeq" id="WP_128249099.1">
    <property type="nucleotide sequence ID" value="NZ_CP034951.1"/>
</dbReference>
<gene>
    <name evidence="1" type="ORF">EI546_02700</name>
</gene>
<protein>
    <submittedName>
        <fullName evidence="1">Glutaminyl-peptide cyclotransferase</fullName>
    </submittedName>
</protein>
<proteinExistence type="predicted"/>
<dbReference type="OrthoDB" id="9783700at2"/>
<evidence type="ECO:0000313" key="2">
    <source>
        <dbReference type="Proteomes" id="UP000285517"/>
    </source>
</evidence>
<organism evidence="1 2">
    <name type="scientific">Aequorivita ciconiae</name>
    <dbReference type="NCBI Taxonomy" id="2494375"/>
    <lineage>
        <taxon>Bacteria</taxon>
        <taxon>Pseudomonadati</taxon>
        <taxon>Bacteroidota</taxon>
        <taxon>Flavobacteriia</taxon>
        <taxon>Flavobacteriales</taxon>
        <taxon>Flavobacteriaceae</taxon>
        <taxon>Aequorivita</taxon>
    </lineage>
</organism>
<dbReference type="Pfam" id="PF05096">
    <property type="entry name" value="Glu_cyclase_2"/>
    <property type="match status" value="1"/>
</dbReference>
<reference evidence="1 2" key="1">
    <citation type="submission" date="2019-01" db="EMBL/GenBank/DDBJ databases">
        <title>Complete genome sequencing of Aequorivita sp. H23M31.</title>
        <authorList>
            <person name="Bae J.-W."/>
        </authorList>
    </citation>
    <scope>NUCLEOTIDE SEQUENCE [LARGE SCALE GENOMIC DNA]</scope>
    <source>
        <strain evidence="1 2">H23M31</strain>
    </source>
</reference>
<keyword evidence="1" id="KW-0808">Transferase</keyword>
<dbReference type="PROSITE" id="PS51257">
    <property type="entry name" value="PROKAR_LIPOPROTEIN"/>
    <property type="match status" value="1"/>
</dbReference>
<dbReference type="Proteomes" id="UP000285517">
    <property type="component" value="Chromosome"/>
</dbReference>
<dbReference type="InterPro" id="IPR007788">
    <property type="entry name" value="QCT"/>
</dbReference>
<sequence length="349" mass="39559">MKFYNYLITIVLGSFLISCGDNSKGENDAFSIEIQNEQKTYTPQDVLTFSITNKKNITIDSIAYFLNQDRISVADNKFSLSDKKLGMKTLKAKIYGNGKEYETTHNLTILSSIKPKLYTYTILETFPHDITAYTQGLEFANDTLYESTGQYKHSSLRKTDYKTGEVLQKVLLSDAFFGEGLTILNNKIYQLTWREKTGFIYNLKTMEQTGTFVYGASKEGWGLCNDGTNIYKSDGTDRIWTLSANNLAEMDYIEIFTNTSKINSVNELEWVEGKIYANVYQQGSIAIIDPKNGAVEGVIDLTDLKTKVTQHPELDVLNGIAYKGEPNILYITGKNWDKLFKIEIIEKGK</sequence>
<dbReference type="PANTHER" id="PTHR31270">
    <property type="entry name" value="GLUTAMINYL-PEPTIDE CYCLOTRANSFERASE"/>
    <property type="match status" value="1"/>
</dbReference>
<dbReference type="InterPro" id="IPR011044">
    <property type="entry name" value="Quino_amine_DH_bsu"/>
</dbReference>
<evidence type="ECO:0000313" key="1">
    <source>
        <dbReference type="EMBL" id="QAA80702.1"/>
    </source>
</evidence>
<dbReference type="SUPFAM" id="SSF50969">
    <property type="entry name" value="YVTN repeat-like/Quinoprotein amine dehydrogenase"/>
    <property type="match status" value="1"/>
</dbReference>
<dbReference type="KEGG" id="aev:EI546_02700"/>
<dbReference type="AlphaFoldDB" id="A0A410G0A1"/>
<dbReference type="PANTHER" id="PTHR31270:SF1">
    <property type="entry name" value="GLUTAMINYL-PEPTIDE CYCLOTRANSFERASE"/>
    <property type="match status" value="1"/>
</dbReference>
<keyword evidence="2" id="KW-1185">Reference proteome</keyword>
<name>A0A410G0A1_9FLAO</name>
<dbReference type="EMBL" id="CP034951">
    <property type="protein sequence ID" value="QAA80702.1"/>
    <property type="molecule type" value="Genomic_DNA"/>
</dbReference>
<dbReference type="GO" id="GO:0016603">
    <property type="term" value="F:glutaminyl-peptide cyclotransferase activity"/>
    <property type="evidence" value="ECO:0007669"/>
    <property type="project" value="InterPro"/>
</dbReference>
<accession>A0A410G0A1</accession>